<gene>
    <name evidence="1" type="ORF">PPL_06881</name>
</gene>
<sequence>MIRVLMVSTGDVTIAATRPAAIEAAVCAARPSPATYP</sequence>
<dbReference type="RefSeq" id="XP_020432179.1">
    <property type="nucleotide sequence ID" value="XM_020577731.1"/>
</dbReference>
<protein>
    <submittedName>
        <fullName evidence="1">Uncharacterized protein</fullName>
    </submittedName>
</protein>
<evidence type="ECO:0000313" key="1">
    <source>
        <dbReference type="EMBL" id="EFA80059.1"/>
    </source>
</evidence>
<dbReference type="AlphaFoldDB" id="D3BDS8"/>
<name>D3BDS8_HETP5</name>
<evidence type="ECO:0000313" key="2">
    <source>
        <dbReference type="Proteomes" id="UP000001396"/>
    </source>
</evidence>
<proteinExistence type="predicted"/>
<dbReference type="EMBL" id="ADBJ01000031">
    <property type="protein sequence ID" value="EFA80059.1"/>
    <property type="molecule type" value="Genomic_DNA"/>
</dbReference>
<dbReference type="GeneID" id="31362362"/>
<dbReference type="InParanoid" id="D3BDS8"/>
<reference evidence="1 2" key="1">
    <citation type="journal article" date="2011" name="Genome Res.">
        <title>Phylogeny-wide analysis of social amoeba genomes highlights ancient origins for complex intercellular communication.</title>
        <authorList>
            <person name="Heidel A.J."/>
            <person name="Lawal H.M."/>
            <person name="Felder M."/>
            <person name="Schilde C."/>
            <person name="Helps N.R."/>
            <person name="Tunggal B."/>
            <person name="Rivero F."/>
            <person name="John U."/>
            <person name="Schleicher M."/>
            <person name="Eichinger L."/>
            <person name="Platzer M."/>
            <person name="Noegel A.A."/>
            <person name="Schaap P."/>
            <person name="Gloeckner G."/>
        </authorList>
    </citation>
    <scope>NUCLEOTIDE SEQUENCE [LARGE SCALE GENOMIC DNA]</scope>
    <source>
        <strain evidence="2">ATCC 26659 / Pp 5 / PN500</strain>
    </source>
</reference>
<dbReference type="Proteomes" id="UP000001396">
    <property type="component" value="Unassembled WGS sequence"/>
</dbReference>
<organism evidence="1 2">
    <name type="scientific">Heterostelium pallidum (strain ATCC 26659 / Pp 5 / PN500)</name>
    <name type="common">Cellular slime mold</name>
    <name type="synonym">Polysphondylium pallidum</name>
    <dbReference type="NCBI Taxonomy" id="670386"/>
    <lineage>
        <taxon>Eukaryota</taxon>
        <taxon>Amoebozoa</taxon>
        <taxon>Evosea</taxon>
        <taxon>Eumycetozoa</taxon>
        <taxon>Dictyostelia</taxon>
        <taxon>Acytosteliales</taxon>
        <taxon>Acytosteliaceae</taxon>
        <taxon>Heterostelium</taxon>
    </lineage>
</organism>
<accession>D3BDS8</accession>
<comment type="caution">
    <text evidence="1">The sequence shown here is derived from an EMBL/GenBank/DDBJ whole genome shotgun (WGS) entry which is preliminary data.</text>
</comment>
<keyword evidence="2" id="KW-1185">Reference proteome</keyword>